<dbReference type="Gene3D" id="3.40.50.150">
    <property type="entry name" value="Vaccinia Virus protein VP39"/>
    <property type="match status" value="1"/>
</dbReference>
<dbReference type="InterPro" id="IPR029063">
    <property type="entry name" value="SAM-dependent_MTases_sf"/>
</dbReference>
<protein>
    <recommendedName>
        <fullName evidence="9">23S rRNA (uracil(1939)-C(5))-methyltransferase RlmD</fullName>
        <ecNumber evidence="9">2.1.1.190</ecNumber>
    </recommendedName>
    <alternativeName>
        <fullName evidence="9">23S rRNA(m5U1939)-methyltransferase</fullName>
    </alternativeName>
</protein>
<feature type="binding site" evidence="9">
    <location>
        <position position="349"/>
    </location>
    <ligand>
        <name>S-adenosyl-L-methionine</name>
        <dbReference type="ChEBI" id="CHEBI:59789"/>
    </ligand>
</feature>
<organism evidence="13 14">
    <name type="scientific">Vibrio rhizosphaerae</name>
    <dbReference type="NCBI Taxonomy" id="398736"/>
    <lineage>
        <taxon>Bacteria</taxon>
        <taxon>Pseudomonadati</taxon>
        <taxon>Pseudomonadota</taxon>
        <taxon>Gammaproteobacteria</taxon>
        <taxon>Vibrionales</taxon>
        <taxon>Vibrionaceae</taxon>
        <taxon>Vibrio</taxon>
    </lineage>
</organism>
<dbReference type="PROSITE" id="PS01231">
    <property type="entry name" value="TRMA_2"/>
    <property type="match status" value="1"/>
</dbReference>
<dbReference type="Pfam" id="PF01938">
    <property type="entry name" value="TRAM"/>
    <property type="match status" value="1"/>
</dbReference>
<sequence>MARFFQPKKQSTINQKHQSVAVVRIDHHGEGIASLGGKPVFIEGALPTEQVLIQLTENKSKYARAKLIQVQQESAERTQPFCPHYQRCGGCNLQHLSHREQVSYKQESLSQLLRKFAGLSVPLSPVISDVDLGYRRRARFSLKWDSASKSLAFGFRQKGSNRIVDIERCAVLDPALEPLIPQLRVLFESVSQPEKLGHLELIAADSGPVMLLRLLGELTTSDQDKIMTFAQQQHLSLYMMTEAGQPRLQHGHEPVYREIGIEIAFRPHHFIQINRHINQKMVEQALSWLALSEEDRVLDLFCGVGNFSLPIARQVKSLVGVEGIEEMVVQARHNAVHNQISNADFYQANLEETLTGTEWAQEKFDKVLLDPARAGAKGVIDLLSDFGAQRVVYVSCDPATLARDSQRLLQQGYQLEKVGMLDMFPHTSHLESMALFIRPSRRS</sequence>
<keyword evidence="14" id="KW-1185">Reference proteome</keyword>
<evidence type="ECO:0000256" key="6">
    <source>
        <dbReference type="ARBA" id="ARBA00022723"/>
    </source>
</evidence>
<feature type="binding site" evidence="9">
    <location>
        <position position="306"/>
    </location>
    <ligand>
        <name>S-adenosyl-L-methionine</name>
        <dbReference type="ChEBI" id="CHEBI:59789"/>
    </ligand>
</feature>
<dbReference type="InterPro" id="IPR012340">
    <property type="entry name" value="NA-bd_OB-fold"/>
</dbReference>
<dbReference type="GO" id="GO:0008168">
    <property type="term" value="F:methyltransferase activity"/>
    <property type="evidence" value="ECO:0007669"/>
    <property type="project" value="UniProtKB-KW"/>
</dbReference>
<feature type="active site" evidence="11">
    <location>
        <position position="396"/>
    </location>
</feature>
<dbReference type="PANTHER" id="PTHR11061">
    <property type="entry name" value="RNA M5U METHYLTRANSFERASE"/>
    <property type="match status" value="1"/>
</dbReference>
<feature type="binding site" evidence="9">
    <location>
        <position position="88"/>
    </location>
    <ligand>
        <name>[4Fe-4S] cluster</name>
        <dbReference type="ChEBI" id="CHEBI:49883"/>
    </ligand>
</feature>
<feature type="binding site" evidence="9 10">
    <location>
        <position position="272"/>
    </location>
    <ligand>
        <name>S-adenosyl-L-methionine</name>
        <dbReference type="ChEBI" id="CHEBI:59789"/>
    </ligand>
</feature>
<dbReference type="Gene3D" id="2.40.50.140">
    <property type="entry name" value="Nucleic acid-binding proteins"/>
    <property type="match status" value="1"/>
</dbReference>
<dbReference type="EMBL" id="JAWRCP010000001">
    <property type="protein sequence ID" value="MDW6091849.1"/>
    <property type="molecule type" value="Genomic_DNA"/>
</dbReference>
<evidence type="ECO:0000256" key="7">
    <source>
        <dbReference type="ARBA" id="ARBA00023004"/>
    </source>
</evidence>
<dbReference type="NCBIfam" id="TIGR00479">
    <property type="entry name" value="rumA"/>
    <property type="match status" value="1"/>
</dbReference>
<dbReference type="SUPFAM" id="SSF50249">
    <property type="entry name" value="Nucleic acid-binding proteins"/>
    <property type="match status" value="1"/>
</dbReference>
<keyword evidence="8 9" id="KW-0411">Iron-sulfur</keyword>
<evidence type="ECO:0000256" key="4">
    <source>
        <dbReference type="ARBA" id="ARBA00022679"/>
    </source>
</evidence>
<dbReference type="SUPFAM" id="SSF53335">
    <property type="entry name" value="S-adenosyl-L-methionine-dependent methyltransferases"/>
    <property type="match status" value="1"/>
</dbReference>
<dbReference type="CDD" id="cd02440">
    <property type="entry name" value="AdoMet_MTases"/>
    <property type="match status" value="1"/>
</dbReference>
<name>A0ABU4IU56_9VIBR</name>
<keyword evidence="5 9" id="KW-0949">S-adenosyl-L-methionine</keyword>
<dbReference type="InterPro" id="IPR010280">
    <property type="entry name" value="U5_MeTrfase_fam"/>
</dbReference>
<dbReference type="PROSITE" id="PS01230">
    <property type="entry name" value="TRMA_1"/>
    <property type="match status" value="1"/>
</dbReference>
<keyword evidence="4 9" id="KW-0808">Transferase</keyword>
<comment type="caution">
    <text evidence="13">The sequence shown here is derived from an EMBL/GenBank/DDBJ whole genome shotgun (WGS) entry which is preliminary data.</text>
</comment>
<dbReference type="EC" id="2.1.1.190" evidence="9"/>
<dbReference type="PROSITE" id="PS50926">
    <property type="entry name" value="TRAM"/>
    <property type="match status" value="1"/>
</dbReference>
<comment type="function">
    <text evidence="9">Catalyzes the formation of 5-methyl-uridine at position 1939 (m5U1939) in 23S rRNA.</text>
</comment>
<dbReference type="Pfam" id="PF05958">
    <property type="entry name" value="tRNA_U5-meth_tr"/>
    <property type="match status" value="1"/>
</dbReference>
<evidence type="ECO:0000313" key="13">
    <source>
        <dbReference type="EMBL" id="MDW6091849.1"/>
    </source>
</evidence>
<feature type="binding site" evidence="9">
    <location>
        <position position="91"/>
    </location>
    <ligand>
        <name>[4Fe-4S] cluster</name>
        <dbReference type="ChEBI" id="CHEBI:49883"/>
    </ligand>
</feature>
<evidence type="ECO:0000256" key="8">
    <source>
        <dbReference type="ARBA" id="ARBA00023014"/>
    </source>
</evidence>
<evidence type="ECO:0000256" key="10">
    <source>
        <dbReference type="PROSITE-ProRule" id="PRU01024"/>
    </source>
</evidence>
<dbReference type="RefSeq" id="WP_318584439.1">
    <property type="nucleotide sequence ID" value="NZ_JAWRCP010000001.1"/>
</dbReference>
<feature type="binding site" evidence="9">
    <location>
        <position position="82"/>
    </location>
    <ligand>
        <name>[4Fe-4S] cluster</name>
        <dbReference type="ChEBI" id="CHEBI:49883"/>
    </ligand>
</feature>
<dbReference type="InterPro" id="IPR002792">
    <property type="entry name" value="TRAM_dom"/>
</dbReference>
<evidence type="ECO:0000259" key="12">
    <source>
        <dbReference type="PROSITE" id="PS50926"/>
    </source>
</evidence>
<evidence type="ECO:0000256" key="3">
    <source>
        <dbReference type="ARBA" id="ARBA00022603"/>
    </source>
</evidence>
<dbReference type="InterPro" id="IPR030391">
    <property type="entry name" value="MeTrfase_TrmA_CS"/>
</dbReference>
<keyword evidence="2 9" id="KW-0698">rRNA processing</keyword>
<gene>
    <name evidence="9 13" type="primary">rlmD</name>
    <name evidence="13" type="ORF">SBX64_04720</name>
</gene>
<feature type="active site" description="Nucleophile" evidence="9 10">
    <location>
        <position position="396"/>
    </location>
</feature>
<dbReference type="InterPro" id="IPR030390">
    <property type="entry name" value="MeTrfase_TrmA_AS"/>
</dbReference>
<evidence type="ECO:0000313" key="14">
    <source>
        <dbReference type="Proteomes" id="UP001279860"/>
    </source>
</evidence>
<feature type="domain" description="TRAM" evidence="12">
    <location>
        <begin position="10"/>
        <end position="69"/>
    </location>
</feature>
<evidence type="ECO:0000256" key="1">
    <source>
        <dbReference type="ARBA" id="ARBA00022485"/>
    </source>
</evidence>
<keyword evidence="6 9" id="KW-0479">Metal-binding</keyword>
<evidence type="ECO:0000256" key="5">
    <source>
        <dbReference type="ARBA" id="ARBA00022691"/>
    </source>
</evidence>
<keyword evidence="3 9" id="KW-0489">Methyltransferase</keyword>
<comment type="catalytic activity">
    <reaction evidence="9">
        <text>uridine(1939) in 23S rRNA + S-adenosyl-L-methionine = 5-methyluridine(1939) in 23S rRNA + S-adenosyl-L-homocysteine + H(+)</text>
        <dbReference type="Rhea" id="RHEA:42908"/>
        <dbReference type="Rhea" id="RHEA-COMP:10278"/>
        <dbReference type="Rhea" id="RHEA-COMP:10279"/>
        <dbReference type="ChEBI" id="CHEBI:15378"/>
        <dbReference type="ChEBI" id="CHEBI:57856"/>
        <dbReference type="ChEBI" id="CHEBI:59789"/>
        <dbReference type="ChEBI" id="CHEBI:65315"/>
        <dbReference type="ChEBI" id="CHEBI:74447"/>
        <dbReference type="EC" id="2.1.1.190"/>
    </reaction>
</comment>
<dbReference type="HAMAP" id="MF_01010">
    <property type="entry name" value="23SrRNA_methyltr_RlmD"/>
    <property type="match status" value="1"/>
</dbReference>
<feature type="binding site" evidence="9 10">
    <location>
        <position position="370"/>
    </location>
    <ligand>
        <name>S-adenosyl-L-methionine</name>
        <dbReference type="ChEBI" id="CHEBI:59789"/>
    </ligand>
</feature>
<dbReference type="GO" id="GO:0032259">
    <property type="term" value="P:methylation"/>
    <property type="evidence" value="ECO:0007669"/>
    <property type="project" value="UniProtKB-KW"/>
</dbReference>
<feature type="binding site" evidence="9 10">
    <location>
        <position position="322"/>
    </location>
    <ligand>
        <name>S-adenosyl-L-methionine</name>
        <dbReference type="ChEBI" id="CHEBI:59789"/>
    </ligand>
</feature>
<dbReference type="PANTHER" id="PTHR11061:SF49">
    <property type="entry name" value="23S RRNA (URACIL(1939)-C(5))-METHYLTRANSFERASE RLMD"/>
    <property type="match status" value="1"/>
</dbReference>
<keyword evidence="1 9" id="KW-0004">4Fe-4S</keyword>
<accession>A0ABU4IU56</accession>
<dbReference type="NCBIfam" id="NF009639">
    <property type="entry name" value="PRK13168.1"/>
    <property type="match status" value="1"/>
</dbReference>
<dbReference type="Gene3D" id="2.40.50.1070">
    <property type="match status" value="1"/>
</dbReference>
<feature type="binding site" evidence="9 10">
    <location>
        <position position="301"/>
    </location>
    <ligand>
        <name>S-adenosyl-L-methionine</name>
        <dbReference type="ChEBI" id="CHEBI:59789"/>
    </ligand>
</feature>
<dbReference type="InterPro" id="IPR001566">
    <property type="entry name" value="23S_rRNA_MeTrfase_RlmD"/>
</dbReference>
<evidence type="ECO:0000256" key="2">
    <source>
        <dbReference type="ARBA" id="ARBA00022552"/>
    </source>
</evidence>
<dbReference type="Proteomes" id="UP001279860">
    <property type="component" value="Unassembled WGS sequence"/>
</dbReference>
<proteinExistence type="inferred from homology"/>
<dbReference type="PROSITE" id="PS51687">
    <property type="entry name" value="SAM_MT_RNA_M5U"/>
    <property type="match status" value="1"/>
</dbReference>
<feature type="binding site" evidence="9">
    <location>
        <position position="169"/>
    </location>
    <ligand>
        <name>[4Fe-4S] cluster</name>
        <dbReference type="ChEBI" id="CHEBI:49883"/>
    </ligand>
</feature>
<keyword evidence="7 9" id="KW-0408">Iron</keyword>
<reference evidence="13 14" key="1">
    <citation type="submission" date="2023-11" db="EMBL/GenBank/DDBJ databases">
        <title>Plant-associative lifestyle of Vibrio porteresiae and its evolutionary dynamics.</title>
        <authorList>
            <person name="Rameshkumar N."/>
            <person name="Kirti K."/>
        </authorList>
    </citation>
    <scope>NUCLEOTIDE SEQUENCE [LARGE SCALE GENOMIC DNA]</scope>
    <source>
        <strain evidence="13 14">MSSRF7</strain>
    </source>
</reference>
<evidence type="ECO:0000256" key="9">
    <source>
        <dbReference type="HAMAP-Rule" id="MF_01010"/>
    </source>
</evidence>
<evidence type="ECO:0000256" key="11">
    <source>
        <dbReference type="PROSITE-ProRule" id="PRU10015"/>
    </source>
</evidence>
<comment type="similarity">
    <text evidence="9">Belongs to the class I-like SAM-binding methyltransferase superfamily. RNA M5U methyltransferase family. RlmD subfamily.</text>
</comment>